<organism evidence="2 3">
    <name type="scientific">Rhodopirellula sallentina SM41</name>
    <dbReference type="NCBI Taxonomy" id="1263870"/>
    <lineage>
        <taxon>Bacteria</taxon>
        <taxon>Pseudomonadati</taxon>
        <taxon>Planctomycetota</taxon>
        <taxon>Planctomycetia</taxon>
        <taxon>Pirellulales</taxon>
        <taxon>Pirellulaceae</taxon>
        <taxon>Rhodopirellula</taxon>
    </lineage>
</organism>
<sequence>MQRTTLVPFQFVLLTLLLATQLTLVPEVSANDFYDPSCENRSLVKDLQKDFGVPTDGSRDVSADLQKAIDELSSAGGGMLTMPAGTYQIANVHLKSNVHIGIDHEATLIPFVGNKVKNTTLFSMGKDDEPVENVSVRGLGGRFTAKFFEYAKGLQVVATGNVNNFYIGNFHCEDAKTALSCVNFNAMGLESDQKSVPTKGTIENISVGNAHYGYGVIQAQAAKDVFFKNLSGIGGATLRLETGLAKMNDAQFGGLANIVAENIECINGNSAVMISPHAMTNGVVQITGVKSVGCGFAVRIEGGFVSKKYSTPGLKPGTFAKGSFVKNVDATFGEEAQLKQKHLRYMPPELLSTLEIPEGIGYATPFVGPAIAAVLNDANYDVNVQGVEARGFQFAEDIVTEPVVDNAKNPKANPKKGKGKRKN</sequence>
<dbReference type="EC" id="3.2.1.157" evidence="2"/>
<dbReference type="EMBL" id="ANOH01000147">
    <property type="protein sequence ID" value="EMI56429.1"/>
    <property type="molecule type" value="Genomic_DNA"/>
</dbReference>
<dbReference type="Proteomes" id="UP000011885">
    <property type="component" value="Unassembled WGS sequence"/>
</dbReference>
<keyword evidence="3" id="KW-1185">Reference proteome</keyword>
<comment type="caution">
    <text evidence="2">The sequence shown here is derived from an EMBL/GenBank/DDBJ whole genome shotgun (WGS) entry which is preliminary data.</text>
</comment>
<protein>
    <submittedName>
        <fullName evidence="2">Iota-carrageenase A2</fullName>
        <ecNumber evidence="2">3.2.1.157</ecNumber>
    </submittedName>
</protein>
<evidence type="ECO:0000313" key="3">
    <source>
        <dbReference type="Proteomes" id="UP000011885"/>
    </source>
</evidence>
<dbReference type="InterPro" id="IPR012334">
    <property type="entry name" value="Pectin_lyas_fold"/>
</dbReference>
<name>M5U581_9BACT</name>
<keyword evidence="2" id="KW-0378">Hydrolase</keyword>
<feature type="chain" id="PRO_5004072910" evidence="1">
    <location>
        <begin position="31"/>
        <end position="423"/>
    </location>
</feature>
<feature type="signal peptide" evidence="1">
    <location>
        <begin position="1"/>
        <end position="30"/>
    </location>
</feature>
<dbReference type="InterPro" id="IPR011050">
    <property type="entry name" value="Pectin_lyase_fold/virulence"/>
</dbReference>
<evidence type="ECO:0000313" key="2">
    <source>
        <dbReference type="EMBL" id="EMI56429.1"/>
    </source>
</evidence>
<keyword evidence="2" id="KW-0326">Glycosidase</keyword>
<dbReference type="RefSeq" id="WP_008677313.1">
    <property type="nucleotide sequence ID" value="NZ_ANOH01000147.1"/>
</dbReference>
<dbReference type="GO" id="GO:0033952">
    <property type="term" value="F:iota-carrageenase activity"/>
    <property type="evidence" value="ECO:0007669"/>
    <property type="project" value="UniProtKB-EC"/>
</dbReference>
<gene>
    <name evidence="2" type="primary">cgiA</name>
    <name evidence="2" type="ORF">RSSM_02125</name>
</gene>
<proteinExistence type="predicted"/>
<dbReference type="PATRIC" id="fig|1263870.3.peg.2266"/>
<reference evidence="2 3" key="1">
    <citation type="journal article" date="2013" name="Mar. Genomics">
        <title>Expression of sulfatases in Rhodopirellula baltica and the diversity of sulfatases in the genus Rhodopirellula.</title>
        <authorList>
            <person name="Wegner C.E."/>
            <person name="Richter-Heitmann T."/>
            <person name="Klindworth A."/>
            <person name="Klockow C."/>
            <person name="Richter M."/>
            <person name="Achstetter T."/>
            <person name="Glockner F.O."/>
            <person name="Harder J."/>
        </authorList>
    </citation>
    <scope>NUCLEOTIDE SEQUENCE [LARGE SCALE GENOMIC DNA]</scope>
    <source>
        <strain evidence="2 3">SM41</strain>
    </source>
</reference>
<dbReference type="AlphaFoldDB" id="M5U581"/>
<accession>M5U581</accession>
<dbReference type="Gene3D" id="2.160.20.10">
    <property type="entry name" value="Single-stranded right-handed beta-helix, Pectin lyase-like"/>
    <property type="match status" value="1"/>
</dbReference>
<evidence type="ECO:0000256" key="1">
    <source>
        <dbReference type="SAM" id="SignalP"/>
    </source>
</evidence>
<dbReference type="SUPFAM" id="SSF51126">
    <property type="entry name" value="Pectin lyase-like"/>
    <property type="match status" value="1"/>
</dbReference>
<keyword evidence="1" id="KW-0732">Signal</keyword>